<dbReference type="AlphaFoldDB" id="A0A1W1V3B7"/>
<dbReference type="STRING" id="573058.SAMN00017477_1243"/>
<dbReference type="Proteomes" id="UP000192368">
    <property type="component" value="Unassembled WGS sequence"/>
</dbReference>
<name>A0A1W1V3B7_PEPAS</name>
<dbReference type="RefSeq" id="WP_234989769.1">
    <property type="nucleotide sequence ID" value="NZ_FWWR01000009.1"/>
</dbReference>
<proteinExistence type="predicted"/>
<sequence>MKKYHIYLTSEERKLIIESLISEKNTLISTGKYTDCVDDVLLKILQAKKKKVKVIYT</sequence>
<keyword evidence="2" id="KW-1185">Reference proteome</keyword>
<protein>
    <submittedName>
        <fullName evidence="1">Uncharacterized protein</fullName>
    </submittedName>
</protein>
<accession>A0A1W1V3B7</accession>
<evidence type="ECO:0000313" key="1">
    <source>
        <dbReference type="EMBL" id="SMB87780.1"/>
    </source>
</evidence>
<dbReference type="EMBL" id="FWWR01000009">
    <property type="protein sequence ID" value="SMB87780.1"/>
    <property type="molecule type" value="Genomic_DNA"/>
</dbReference>
<reference evidence="2" key="1">
    <citation type="submission" date="2017-04" db="EMBL/GenBank/DDBJ databases">
        <authorList>
            <person name="Varghese N."/>
            <person name="Submissions S."/>
        </authorList>
    </citation>
    <scope>NUCLEOTIDE SEQUENCE [LARGE SCALE GENOMIC DNA]</scope>
    <source>
        <strain evidence="2">DSM 20463</strain>
    </source>
</reference>
<gene>
    <name evidence="1" type="ORF">SAMN00017477_1243</name>
</gene>
<organism evidence="1 2">
    <name type="scientific">Peptoniphilus asaccharolyticus DSM 20463</name>
    <dbReference type="NCBI Taxonomy" id="573058"/>
    <lineage>
        <taxon>Bacteria</taxon>
        <taxon>Bacillati</taxon>
        <taxon>Bacillota</taxon>
        <taxon>Tissierellia</taxon>
        <taxon>Tissierellales</taxon>
        <taxon>Peptoniphilaceae</taxon>
        <taxon>Peptoniphilus</taxon>
    </lineage>
</organism>
<evidence type="ECO:0000313" key="2">
    <source>
        <dbReference type="Proteomes" id="UP000192368"/>
    </source>
</evidence>